<dbReference type="EMBL" id="QORE01002836">
    <property type="protein sequence ID" value="RCI69670.1"/>
    <property type="molecule type" value="Genomic_DNA"/>
</dbReference>
<feature type="non-terminal residue" evidence="2">
    <location>
        <position position="75"/>
    </location>
</feature>
<comment type="caution">
    <text evidence="2">The sequence shown here is derived from an EMBL/GenBank/DDBJ whole genome shotgun (WGS) entry which is preliminary data.</text>
</comment>
<dbReference type="InterPro" id="IPR000394">
    <property type="entry name" value="RNA_pol_sigma_54"/>
</dbReference>
<dbReference type="PANTHER" id="PTHR32248">
    <property type="entry name" value="RNA POLYMERASE SIGMA-54 FACTOR"/>
    <property type="match status" value="1"/>
</dbReference>
<proteinExistence type="predicted"/>
<reference evidence="2 3" key="1">
    <citation type="submission" date="2018-07" db="EMBL/GenBank/DDBJ databases">
        <title>Mechanisms of high-level aminoglycoside resistance among Gram-negative pathogens in Brazil.</title>
        <authorList>
            <person name="Ballaben A.S."/>
            <person name="Darini A.L.C."/>
            <person name="Doi Y."/>
        </authorList>
    </citation>
    <scope>NUCLEOTIDE SEQUENCE [LARGE SCALE GENOMIC DNA]</scope>
    <source>
        <strain evidence="2 3">B2-305</strain>
    </source>
</reference>
<keyword evidence="2" id="KW-0548">Nucleotidyltransferase</keyword>
<dbReference type="Proteomes" id="UP000253594">
    <property type="component" value="Unassembled WGS sequence"/>
</dbReference>
<dbReference type="GO" id="GO:0001216">
    <property type="term" value="F:DNA-binding transcription activator activity"/>
    <property type="evidence" value="ECO:0007669"/>
    <property type="project" value="InterPro"/>
</dbReference>
<gene>
    <name evidence="2" type="ORF">DT376_38715</name>
</gene>
<keyword evidence="2" id="KW-0808">Transferase</keyword>
<organism evidence="2 3">
    <name type="scientific">Pseudomonas aeruginosa</name>
    <dbReference type="NCBI Taxonomy" id="287"/>
    <lineage>
        <taxon>Bacteria</taxon>
        <taxon>Pseudomonadati</taxon>
        <taxon>Pseudomonadota</taxon>
        <taxon>Gammaproteobacteria</taxon>
        <taxon>Pseudomonadales</taxon>
        <taxon>Pseudomonadaceae</taxon>
        <taxon>Pseudomonas</taxon>
    </lineage>
</organism>
<sequence length="75" mass="8310">MKPSLVLKMGQQLTMTPQLQQAIRLLQLSTLDLQQEIQEALESNPMLERQEDGDDFDNSDPLADGAEQAASAPQE</sequence>
<feature type="region of interest" description="Disordered" evidence="1">
    <location>
        <begin position="42"/>
        <end position="75"/>
    </location>
</feature>
<dbReference type="AlphaFoldDB" id="A0A2V3F4A3"/>
<protein>
    <submittedName>
        <fullName evidence="2">RNA polymerase factor sigma-54</fullName>
        <ecNumber evidence="2">2.7.7.6</ecNumber>
    </submittedName>
</protein>
<dbReference type="Pfam" id="PF00309">
    <property type="entry name" value="Sigma54_AID"/>
    <property type="match status" value="1"/>
</dbReference>
<dbReference type="EC" id="2.7.7.6" evidence="2"/>
<accession>A0A2V3F4A3</accession>
<dbReference type="GO" id="GO:0016987">
    <property type="term" value="F:sigma factor activity"/>
    <property type="evidence" value="ECO:0007669"/>
    <property type="project" value="InterPro"/>
</dbReference>
<dbReference type="GO" id="GO:0003899">
    <property type="term" value="F:DNA-directed RNA polymerase activity"/>
    <property type="evidence" value="ECO:0007669"/>
    <property type="project" value="UniProtKB-EC"/>
</dbReference>
<evidence type="ECO:0000313" key="2">
    <source>
        <dbReference type="EMBL" id="RCI69670.1"/>
    </source>
</evidence>
<evidence type="ECO:0000313" key="3">
    <source>
        <dbReference type="Proteomes" id="UP000253594"/>
    </source>
</evidence>
<dbReference type="PANTHER" id="PTHR32248:SF4">
    <property type="entry name" value="RNA POLYMERASE SIGMA-54 FACTOR"/>
    <property type="match status" value="1"/>
</dbReference>
<evidence type="ECO:0000256" key="1">
    <source>
        <dbReference type="SAM" id="MobiDB-lite"/>
    </source>
</evidence>
<name>A0A2V3F4A3_PSEAI</name>